<evidence type="ECO:0000313" key="1">
    <source>
        <dbReference type="EMBL" id="TRX87754.1"/>
    </source>
</evidence>
<reference evidence="2" key="1">
    <citation type="submission" date="2019-06" db="EMBL/GenBank/DDBJ databases">
        <title>Draft genome sequence of the griseofulvin-producing fungus Xylaria cubensis strain G536.</title>
        <authorList>
            <person name="Mead M.E."/>
            <person name="Raja H.A."/>
            <person name="Steenwyk J.L."/>
            <person name="Knowles S.L."/>
            <person name="Oberlies N.H."/>
            <person name="Rokas A."/>
        </authorList>
    </citation>
    <scope>NUCLEOTIDE SEQUENCE [LARGE SCALE GENOMIC DNA]</scope>
    <source>
        <strain evidence="2">G536</strain>
    </source>
</reference>
<dbReference type="Proteomes" id="UP000319160">
    <property type="component" value="Unassembled WGS sequence"/>
</dbReference>
<comment type="caution">
    <text evidence="1">The sequence shown here is derived from an EMBL/GenBank/DDBJ whole genome shotgun (WGS) entry which is preliminary data.</text>
</comment>
<keyword evidence="2" id="KW-1185">Reference proteome</keyword>
<sequence length="526" mass="61456">MLGVYNAVNPSVYSYVYPENPNPRIQEIADLMTEWFQLFIDARYINAEDVVFPPHKHIRIDTTKAAQLGLTKDAVDLYQMLPYNIGSTNWNFGTDQGEFLMWGGFLSDLRGSKGDWWRVACDPFYAIDDLSPWHRPEIQATDGDSRGWDSENGPYMRPWYVTLTDCGNHGSIMVLDTKTYRMWFIGQLDGSSDPAFSNQSRNIHPELPNRNDMAQYPSRPAVEFLRDMISRFRNLEWIPGGLYGDDNEYYSEYKQLYKDCGWPDRFNPLLFDSKRHGGGKRFSYHESSPEPSERERSYVPLNHLYSVMAAARERVQMQIHLVDATYRLENKMHKDHWEQERLQSQKLGAEDYLFKPNWDEDNGALRIELEFRKADLEALRTRSGRYAGPGWAGTSDEELKQLYEKSAQNDRIATLEALLQDKDLKCRIEREFWEAKAAAAATPAEAWENKAVDDSRWENDDWKDRWSILGSGTNLVDIKTVLDENMSLEELERRITYELEKNEDRSWKGKRLWQNNKGKVIIVRQQ</sequence>
<dbReference type="AlphaFoldDB" id="A0A553HIH4"/>
<organism evidence="1 2">
    <name type="scientific">Xylaria flabelliformis</name>
    <dbReference type="NCBI Taxonomy" id="2512241"/>
    <lineage>
        <taxon>Eukaryota</taxon>
        <taxon>Fungi</taxon>
        <taxon>Dikarya</taxon>
        <taxon>Ascomycota</taxon>
        <taxon>Pezizomycotina</taxon>
        <taxon>Sordariomycetes</taxon>
        <taxon>Xylariomycetidae</taxon>
        <taxon>Xylariales</taxon>
        <taxon>Xylariaceae</taxon>
        <taxon>Xylaria</taxon>
    </lineage>
</organism>
<evidence type="ECO:0000313" key="2">
    <source>
        <dbReference type="Proteomes" id="UP000319160"/>
    </source>
</evidence>
<proteinExistence type="predicted"/>
<protein>
    <submittedName>
        <fullName evidence="1">Uncharacterized protein</fullName>
    </submittedName>
</protein>
<gene>
    <name evidence="1" type="ORF">FHL15_011346</name>
</gene>
<accession>A0A553HIH4</accession>
<dbReference type="EMBL" id="VFLP01000125">
    <property type="protein sequence ID" value="TRX87754.1"/>
    <property type="molecule type" value="Genomic_DNA"/>
</dbReference>
<name>A0A553HIH4_9PEZI</name>
<dbReference type="OrthoDB" id="5327951at2759"/>